<sequence length="84" mass="9916">MFRRFVLLKEAVKHCMALIGREWPIIRSEDWDIMEEVCESLQPFEEVISTVNTDEVHGKPQANLSAWDKFENKKATRKRSSESY</sequence>
<accession>A0A8S4QTM7</accession>
<dbReference type="OrthoDB" id="1607513at2759"/>
<organism evidence="1 2">
    <name type="scientific">Pararge aegeria aegeria</name>
    <dbReference type="NCBI Taxonomy" id="348720"/>
    <lineage>
        <taxon>Eukaryota</taxon>
        <taxon>Metazoa</taxon>
        <taxon>Ecdysozoa</taxon>
        <taxon>Arthropoda</taxon>
        <taxon>Hexapoda</taxon>
        <taxon>Insecta</taxon>
        <taxon>Pterygota</taxon>
        <taxon>Neoptera</taxon>
        <taxon>Endopterygota</taxon>
        <taxon>Lepidoptera</taxon>
        <taxon>Glossata</taxon>
        <taxon>Ditrysia</taxon>
        <taxon>Papilionoidea</taxon>
        <taxon>Nymphalidae</taxon>
        <taxon>Satyrinae</taxon>
        <taxon>Satyrini</taxon>
        <taxon>Parargina</taxon>
        <taxon>Pararge</taxon>
    </lineage>
</organism>
<proteinExistence type="predicted"/>
<gene>
    <name evidence="1" type="primary">jg6921</name>
    <name evidence="1" type="ORF">PAEG_LOCUS5706</name>
</gene>
<dbReference type="AlphaFoldDB" id="A0A8S4QTM7"/>
<evidence type="ECO:0000313" key="2">
    <source>
        <dbReference type="Proteomes" id="UP000838756"/>
    </source>
</evidence>
<evidence type="ECO:0000313" key="1">
    <source>
        <dbReference type="EMBL" id="CAH2217825.1"/>
    </source>
</evidence>
<reference evidence="1" key="1">
    <citation type="submission" date="2022-03" db="EMBL/GenBank/DDBJ databases">
        <authorList>
            <person name="Lindestad O."/>
        </authorList>
    </citation>
    <scope>NUCLEOTIDE SEQUENCE</scope>
</reference>
<keyword evidence="2" id="KW-1185">Reference proteome</keyword>
<protein>
    <submittedName>
        <fullName evidence="1">Jg6921 protein</fullName>
    </submittedName>
</protein>
<comment type="caution">
    <text evidence="1">The sequence shown here is derived from an EMBL/GenBank/DDBJ whole genome shotgun (WGS) entry which is preliminary data.</text>
</comment>
<name>A0A8S4QTM7_9NEOP</name>
<dbReference type="Proteomes" id="UP000838756">
    <property type="component" value="Unassembled WGS sequence"/>
</dbReference>
<dbReference type="EMBL" id="CAKXAJ010018618">
    <property type="protein sequence ID" value="CAH2217825.1"/>
    <property type="molecule type" value="Genomic_DNA"/>
</dbReference>